<keyword evidence="3" id="KW-0540">Nuclease</keyword>
<feature type="transmembrane region" description="Helical" evidence="1">
    <location>
        <begin position="41"/>
        <end position="61"/>
    </location>
</feature>
<dbReference type="Pfam" id="PF03372">
    <property type="entry name" value="Exo_endo_phos"/>
    <property type="match status" value="1"/>
</dbReference>
<accession>A0ABQ1W5K7</accession>
<protein>
    <submittedName>
        <fullName evidence="3">Endonuclease</fullName>
    </submittedName>
</protein>
<dbReference type="GO" id="GO:0004519">
    <property type="term" value="F:endonuclease activity"/>
    <property type="evidence" value="ECO:0007669"/>
    <property type="project" value="UniProtKB-KW"/>
</dbReference>
<evidence type="ECO:0000256" key="1">
    <source>
        <dbReference type="SAM" id="Phobius"/>
    </source>
</evidence>
<dbReference type="InterPro" id="IPR036691">
    <property type="entry name" value="Endo/exonu/phosph_ase_sf"/>
</dbReference>
<keyword evidence="1" id="KW-0472">Membrane</keyword>
<proteinExistence type="predicted"/>
<keyword evidence="4" id="KW-1185">Reference proteome</keyword>
<organism evidence="3 4">
    <name type="scientific">Pontibacter amylolyticus</name>
    <dbReference type="NCBI Taxonomy" id="1424080"/>
    <lineage>
        <taxon>Bacteria</taxon>
        <taxon>Pseudomonadati</taxon>
        <taxon>Bacteroidota</taxon>
        <taxon>Cytophagia</taxon>
        <taxon>Cytophagales</taxon>
        <taxon>Hymenobacteraceae</taxon>
        <taxon>Pontibacter</taxon>
    </lineage>
</organism>
<gene>
    <name evidence="3" type="ORF">GCM10011323_20120</name>
</gene>
<feature type="transmembrane region" description="Helical" evidence="1">
    <location>
        <begin position="68"/>
        <end position="89"/>
    </location>
</feature>
<keyword evidence="3" id="KW-0255">Endonuclease</keyword>
<evidence type="ECO:0000313" key="3">
    <source>
        <dbReference type="EMBL" id="GGG15700.1"/>
    </source>
</evidence>
<evidence type="ECO:0000313" key="4">
    <source>
        <dbReference type="Proteomes" id="UP000634043"/>
    </source>
</evidence>
<feature type="domain" description="Endonuclease/exonuclease/phosphatase" evidence="2">
    <location>
        <begin position="116"/>
        <end position="322"/>
    </location>
</feature>
<dbReference type="InterPro" id="IPR005135">
    <property type="entry name" value="Endo/exonuclease/phosphatase"/>
</dbReference>
<name>A0ABQ1W5K7_9BACT</name>
<reference evidence="4" key="1">
    <citation type="journal article" date="2019" name="Int. J. Syst. Evol. Microbiol.">
        <title>The Global Catalogue of Microorganisms (GCM) 10K type strain sequencing project: providing services to taxonomists for standard genome sequencing and annotation.</title>
        <authorList>
            <consortium name="The Broad Institute Genomics Platform"/>
            <consortium name="The Broad Institute Genome Sequencing Center for Infectious Disease"/>
            <person name="Wu L."/>
            <person name="Ma J."/>
        </authorList>
    </citation>
    <scope>NUCLEOTIDE SEQUENCE [LARGE SCALE GENOMIC DNA]</scope>
    <source>
        <strain evidence="4">CGMCC 1.12749</strain>
    </source>
</reference>
<dbReference type="SUPFAM" id="SSF56219">
    <property type="entry name" value="DNase I-like"/>
    <property type="match status" value="1"/>
</dbReference>
<keyword evidence="1" id="KW-1133">Transmembrane helix</keyword>
<comment type="caution">
    <text evidence="3">The sequence shown here is derived from an EMBL/GenBank/DDBJ whole genome shotgun (WGS) entry which is preliminary data.</text>
</comment>
<evidence type="ECO:0000259" key="2">
    <source>
        <dbReference type="Pfam" id="PF03372"/>
    </source>
</evidence>
<dbReference type="Proteomes" id="UP000634043">
    <property type="component" value="Unassembled WGS sequence"/>
</dbReference>
<dbReference type="EMBL" id="BMFP01000003">
    <property type="protein sequence ID" value="GGG15700.1"/>
    <property type="molecule type" value="Genomic_DNA"/>
</dbReference>
<sequence>MKIARKIAFYFTLVLGTVLILVTLLSLLYNITYWYIKVLDFPRVQVLTGLLLCLVLFIPINEKWGYPAVAFLVGLLSAIVIQSTFILPYTPISDKAVASAEPLAVQKGRTFSLLVANVWMKNRKAEEFLRIVQEADPDLVLAMETDQWWADQISQLRHRYAHVVSYPLDNTYGMVLYSKLPLIETSILFLKHETVPSIHTKVVLPGGAEFILHAMHPVPPKPSKHPDNMGTDEVELLKVGKMVSQTGVPSVVAGDLNDVAWSHTSRLFNTQSRLRDVRVGRGLYNSFGAHNILLRYPLDHVYVSGEFRVLEMERLPKFGSDHFPIFVKLTIVE</sequence>
<keyword evidence="3" id="KW-0378">Hydrolase</keyword>
<keyword evidence="1" id="KW-0812">Transmembrane</keyword>
<dbReference type="RefSeq" id="WP_188501407.1">
    <property type="nucleotide sequence ID" value="NZ_BMFP01000003.1"/>
</dbReference>
<feature type="transmembrane region" description="Helical" evidence="1">
    <location>
        <begin position="7"/>
        <end position="29"/>
    </location>
</feature>
<dbReference type="Gene3D" id="3.60.10.10">
    <property type="entry name" value="Endonuclease/exonuclease/phosphatase"/>
    <property type="match status" value="1"/>
</dbReference>